<dbReference type="InterPro" id="IPR002734">
    <property type="entry name" value="RibDG_C"/>
</dbReference>
<evidence type="ECO:0000259" key="14">
    <source>
        <dbReference type="Pfam" id="PF01872"/>
    </source>
</evidence>
<evidence type="ECO:0000256" key="3">
    <source>
        <dbReference type="ARBA" id="ARBA00009723"/>
    </source>
</evidence>
<evidence type="ECO:0000256" key="5">
    <source>
        <dbReference type="ARBA" id="ARBA00015035"/>
    </source>
</evidence>
<protein>
    <recommendedName>
        <fullName evidence="5">2,5-diamino-6-ribosylamino-4(3H)-pyrimidinone 5'-phosphate reductase</fullName>
        <ecNumber evidence="4">1.1.1.302</ecNumber>
    </recommendedName>
    <alternativeName>
        <fullName evidence="10">2,5-diamino-6-(5-phospho-D-ribosylamino)pyrimidin-4(3H)-one reductase</fullName>
    </alternativeName>
    <alternativeName>
        <fullName evidence="9">2,5-diamino-6-ribitylamino-4(3H)-pyrimidinone 5'-phosphate synthase</fullName>
    </alternativeName>
</protein>
<evidence type="ECO:0000256" key="9">
    <source>
        <dbReference type="ARBA" id="ARBA00030073"/>
    </source>
</evidence>
<dbReference type="Proteomes" id="UP000245942">
    <property type="component" value="Unassembled WGS sequence"/>
</dbReference>
<dbReference type="OrthoDB" id="5432at2759"/>
<evidence type="ECO:0000256" key="6">
    <source>
        <dbReference type="ARBA" id="ARBA00022619"/>
    </source>
</evidence>
<name>A0A316UGH1_9BASI</name>
<dbReference type="EMBL" id="KZ819322">
    <property type="protein sequence ID" value="PWN23013.1"/>
    <property type="molecule type" value="Genomic_DNA"/>
</dbReference>
<feature type="domain" description="Bacterial bifunctional deaminase-reductase C-terminal" evidence="14">
    <location>
        <begin position="33"/>
        <end position="226"/>
    </location>
</feature>
<comment type="catalytic activity">
    <reaction evidence="11">
        <text>2,5-diamino-6-(1-D-ribitylamino)pyrimidin-4(3H)-one 5'-phosphate + NAD(+) = 2,5-diamino-6-(1-D-ribosylamino)pyrimidin-4(3H)-one 5'-phosphate + NADH + H(+)</text>
        <dbReference type="Rhea" id="RHEA:27274"/>
        <dbReference type="ChEBI" id="CHEBI:15378"/>
        <dbReference type="ChEBI" id="CHEBI:57540"/>
        <dbReference type="ChEBI" id="CHEBI:57945"/>
        <dbReference type="ChEBI" id="CHEBI:58890"/>
        <dbReference type="ChEBI" id="CHEBI:59545"/>
        <dbReference type="EC" id="1.1.1.302"/>
    </reaction>
</comment>
<evidence type="ECO:0000313" key="15">
    <source>
        <dbReference type="EMBL" id="PWN23013.1"/>
    </source>
</evidence>
<evidence type="ECO:0000256" key="13">
    <source>
        <dbReference type="SAM" id="MobiDB-lite"/>
    </source>
</evidence>
<dbReference type="STRING" id="1684307.A0A316UGH1"/>
<dbReference type="AlphaFoldDB" id="A0A316UGH1"/>
<gene>
    <name evidence="15" type="ORF">BCV69DRAFT_305660</name>
</gene>
<dbReference type="SUPFAM" id="SSF53597">
    <property type="entry name" value="Dihydrofolate reductase-like"/>
    <property type="match status" value="1"/>
</dbReference>
<dbReference type="PANTHER" id="PTHR38011">
    <property type="entry name" value="DIHYDROFOLATE REDUCTASE FAMILY PROTEIN (AFU_ORTHOLOGUE AFUA_8G06820)"/>
    <property type="match status" value="1"/>
</dbReference>
<dbReference type="GO" id="GO:0009231">
    <property type="term" value="P:riboflavin biosynthetic process"/>
    <property type="evidence" value="ECO:0007669"/>
    <property type="project" value="UniProtKB-KW"/>
</dbReference>
<sequence length="281" mass="30769">MTDERALLQRRYEQSSTFLRGSTSGEPSTSKRPYVTLTFAQTVDGYISGRKGRQLRLSGDESMAMTHYLRTLHDAILVGVGTLLNDDPRLSARLLPQIPPPDSQPRPVILDTQLRSPPTCRLLKNYQSGQGRQPLFLCRTGLKGSEQGKSLEAAGATIVEVTGMDWPSILSILHSLGVKRLMVEGGAQVIESLFMARSTSSASGIGRAGDLIDQLIVTVSPNFAGSDSTGYKSPKWSDPVPDKTKKQASAEEEEQTGAAFQVRKKDWFGDDAVWIWTRAKT</sequence>
<keyword evidence="8" id="KW-0560">Oxidoreductase</keyword>
<dbReference type="RefSeq" id="XP_025350173.1">
    <property type="nucleotide sequence ID" value="XM_025494673.1"/>
</dbReference>
<comment type="function">
    <text evidence="1">Catalyzes an early step in riboflavin biosynthesis, the NADPH-dependent reduction of the ribose side chain of 2,5-diamino-6-ribosylamino-4(3H)-pyrimidinone 5'-phosphate, yielding 2,5-diamino-6-ribitylamino-4(3H)-pyrimidinone 5'-phosphate.</text>
</comment>
<evidence type="ECO:0000256" key="2">
    <source>
        <dbReference type="ARBA" id="ARBA00005104"/>
    </source>
</evidence>
<evidence type="ECO:0000256" key="12">
    <source>
        <dbReference type="ARBA" id="ARBA00049020"/>
    </source>
</evidence>
<evidence type="ECO:0000256" key="10">
    <source>
        <dbReference type="ARBA" id="ARBA00031630"/>
    </source>
</evidence>
<comment type="similarity">
    <text evidence="3">Belongs to the HTP reductase family.</text>
</comment>
<feature type="compositionally biased region" description="Basic and acidic residues" evidence="13">
    <location>
        <begin position="240"/>
        <end position="249"/>
    </location>
</feature>
<dbReference type="GO" id="GO:0008703">
    <property type="term" value="F:5-amino-6-(5-phosphoribosylamino)uracil reductase activity"/>
    <property type="evidence" value="ECO:0007669"/>
    <property type="project" value="InterPro"/>
</dbReference>
<keyword evidence="6" id="KW-0686">Riboflavin biosynthesis</keyword>
<evidence type="ECO:0000256" key="8">
    <source>
        <dbReference type="ARBA" id="ARBA00023002"/>
    </source>
</evidence>
<evidence type="ECO:0000256" key="7">
    <source>
        <dbReference type="ARBA" id="ARBA00022857"/>
    </source>
</evidence>
<feature type="region of interest" description="Disordered" evidence="13">
    <location>
        <begin position="226"/>
        <end position="258"/>
    </location>
</feature>
<dbReference type="EC" id="1.1.1.302" evidence="4"/>
<dbReference type="InterPro" id="IPR050765">
    <property type="entry name" value="Riboflavin_Biosynth_HTPR"/>
</dbReference>
<keyword evidence="7" id="KW-0521">NADP</keyword>
<accession>A0A316UGH1</accession>
<evidence type="ECO:0000313" key="16">
    <source>
        <dbReference type="Proteomes" id="UP000245942"/>
    </source>
</evidence>
<evidence type="ECO:0000256" key="11">
    <source>
        <dbReference type="ARBA" id="ARBA00047550"/>
    </source>
</evidence>
<proteinExistence type="inferred from homology"/>
<dbReference type="GeneID" id="37016407"/>
<dbReference type="Pfam" id="PF01872">
    <property type="entry name" value="RibD_C"/>
    <property type="match status" value="1"/>
</dbReference>
<reference evidence="15 16" key="1">
    <citation type="journal article" date="2018" name="Mol. Biol. Evol.">
        <title>Broad Genomic Sampling Reveals a Smut Pathogenic Ancestry of the Fungal Clade Ustilaginomycotina.</title>
        <authorList>
            <person name="Kijpornyongpan T."/>
            <person name="Mondo S.J."/>
            <person name="Barry K."/>
            <person name="Sandor L."/>
            <person name="Lee J."/>
            <person name="Lipzen A."/>
            <person name="Pangilinan J."/>
            <person name="LaButti K."/>
            <person name="Hainaut M."/>
            <person name="Henrissat B."/>
            <person name="Grigoriev I.V."/>
            <person name="Spatafora J.W."/>
            <person name="Aime M.C."/>
        </authorList>
    </citation>
    <scope>NUCLEOTIDE SEQUENCE [LARGE SCALE GENOMIC DNA]</scope>
    <source>
        <strain evidence="15 16">MCA 4718</strain>
    </source>
</reference>
<comment type="pathway">
    <text evidence="2">Cofactor biosynthesis; riboflavin biosynthesis.</text>
</comment>
<dbReference type="Gene3D" id="3.40.430.10">
    <property type="entry name" value="Dihydrofolate Reductase, subunit A"/>
    <property type="match status" value="1"/>
</dbReference>
<comment type="catalytic activity">
    <reaction evidence="12">
        <text>2,5-diamino-6-(1-D-ribitylamino)pyrimidin-4(3H)-one 5'-phosphate + NADP(+) = 2,5-diamino-6-(1-D-ribosylamino)pyrimidin-4(3H)-one 5'-phosphate + NADPH + H(+)</text>
        <dbReference type="Rhea" id="RHEA:27278"/>
        <dbReference type="ChEBI" id="CHEBI:15378"/>
        <dbReference type="ChEBI" id="CHEBI:57783"/>
        <dbReference type="ChEBI" id="CHEBI:58349"/>
        <dbReference type="ChEBI" id="CHEBI:58890"/>
        <dbReference type="ChEBI" id="CHEBI:59545"/>
        <dbReference type="EC" id="1.1.1.302"/>
    </reaction>
</comment>
<keyword evidence="16" id="KW-1185">Reference proteome</keyword>
<evidence type="ECO:0000256" key="4">
    <source>
        <dbReference type="ARBA" id="ARBA00012851"/>
    </source>
</evidence>
<dbReference type="PANTHER" id="PTHR38011:SF7">
    <property type="entry name" value="2,5-DIAMINO-6-RIBOSYLAMINO-4(3H)-PYRIMIDINONE 5'-PHOSPHATE REDUCTASE"/>
    <property type="match status" value="1"/>
</dbReference>
<dbReference type="InterPro" id="IPR024072">
    <property type="entry name" value="DHFR-like_dom_sf"/>
</dbReference>
<organism evidence="15 16">
    <name type="scientific">Pseudomicrostroma glucosiphilum</name>
    <dbReference type="NCBI Taxonomy" id="1684307"/>
    <lineage>
        <taxon>Eukaryota</taxon>
        <taxon>Fungi</taxon>
        <taxon>Dikarya</taxon>
        <taxon>Basidiomycota</taxon>
        <taxon>Ustilaginomycotina</taxon>
        <taxon>Exobasidiomycetes</taxon>
        <taxon>Microstromatales</taxon>
        <taxon>Microstromatales incertae sedis</taxon>
        <taxon>Pseudomicrostroma</taxon>
    </lineage>
</organism>
<evidence type="ECO:0000256" key="1">
    <source>
        <dbReference type="ARBA" id="ARBA00003555"/>
    </source>
</evidence>